<dbReference type="Gene3D" id="3.40.50.720">
    <property type="entry name" value="NAD(P)-binding Rossmann-like Domain"/>
    <property type="match status" value="1"/>
</dbReference>
<name>A0A3B1DHB7_9ZZZZ</name>
<feature type="domain" description="Gfo/Idh/MocA-like oxidoreductase N-terminal" evidence="1">
    <location>
        <begin position="2"/>
        <end position="121"/>
    </location>
</feature>
<reference evidence="3" key="1">
    <citation type="submission" date="2018-06" db="EMBL/GenBank/DDBJ databases">
        <authorList>
            <person name="Zhirakovskaya E."/>
        </authorList>
    </citation>
    <scope>NUCLEOTIDE SEQUENCE</scope>
</reference>
<dbReference type="GO" id="GO:0000166">
    <property type="term" value="F:nucleotide binding"/>
    <property type="evidence" value="ECO:0007669"/>
    <property type="project" value="InterPro"/>
</dbReference>
<dbReference type="InterPro" id="IPR036291">
    <property type="entry name" value="NAD(P)-bd_dom_sf"/>
</dbReference>
<accession>A0A3B1DHB7</accession>
<dbReference type="InterPro" id="IPR055170">
    <property type="entry name" value="GFO_IDH_MocA-like_dom"/>
</dbReference>
<dbReference type="Pfam" id="PF22725">
    <property type="entry name" value="GFO_IDH_MocA_C3"/>
    <property type="match status" value="1"/>
</dbReference>
<proteinExistence type="predicted"/>
<dbReference type="SUPFAM" id="SSF55347">
    <property type="entry name" value="Glyceraldehyde-3-phosphate dehydrogenase-like, C-terminal domain"/>
    <property type="match status" value="1"/>
</dbReference>
<feature type="domain" description="GFO/IDH/MocA-like oxidoreductase" evidence="2">
    <location>
        <begin position="131"/>
        <end position="238"/>
    </location>
</feature>
<dbReference type="PANTHER" id="PTHR43377:SF6">
    <property type="entry name" value="GFO_IDH_MOCA-LIKE OXIDOREDUCTASE N-TERMINAL DOMAIN-CONTAINING PROTEIN"/>
    <property type="match status" value="1"/>
</dbReference>
<dbReference type="EMBL" id="UOGJ01000083">
    <property type="protein sequence ID" value="VAX36173.1"/>
    <property type="molecule type" value="Genomic_DNA"/>
</dbReference>
<organism evidence="3">
    <name type="scientific">hydrothermal vent metagenome</name>
    <dbReference type="NCBI Taxonomy" id="652676"/>
    <lineage>
        <taxon>unclassified sequences</taxon>
        <taxon>metagenomes</taxon>
        <taxon>ecological metagenomes</taxon>
    </lineage>
</organism>
<protein>
    <recommendedName>
        <fullName evidence="4">Oxidoreductase</fullName>
    </recommendedName>
</protein>
<dbReference type="InterPro" id="IPR051450">
    <property type="entry name" value="Gfo/Idh/MocA_Oxidoreductases"/>
</dbReference>
<evidence type="ECO:0000313" key="3">
    <source>
        <dbReference type="EMBL" id="VAX36173.1"/>
    </source>
</evidence>
<dbReference type="SUPFAM" id="SSF51735">
    <property type="entry name" value="NAD(P)-binding Rossmann-fold domains"/>
    <property type="match status" value="1"/>
</dbReference>
<dbReference type="Gene3D" id="3.30.360.10">
    <property type="entry name" value="Dihydrodipicolinate Reductase, domain 2"/>
    <property type="match status" value="1"/>
</dbReference>
<dbReference type="Pfam" id="PF01408">
    <property type="entry name" value="GFO_IDH_MocA"/>
    <property type="match status" value="1"/>
</dbReference>
<evidence type="ECO:0008006" key="4">
    <source>
        <dbReference type="Google" id="ProtNLM"/>
    </source>
</evidence>
<dbReference type="PANTHER" id="PTHR43377">
    <property type="entry name" value="BILIVERDIN REDUCTASE A"/>
    <property type="match status" value="1"/>
</dbReference>
<evidence type="ECO:0000259" key="2">
    <source>
        <dbReference type="Pfam" id="PF22725"/>
    </source>
</evidence>
<dbReference type="AlphaFoldDB" id="A0A3B1DHB7"/>
<evidence type="ECO:0000259" key="1">
    <source>
        <dbReference type="Pfam" id="PF01408"/>
    </source>
</evidence>
<dbReference type="InterPro" id="IPR000683">
    <property type="entry name" value="Gfo/Idh/MocA-like_OxRdtase_N"/>
</dbReference>
<gene>
    <name evidence="3" type="ORF">MNBD_UNCLBAC01-456</name>
</gene>
<sequence>MINIGIIGCGHWGPNHIRVFSHLTNSRAAMCADLSEERLNAIRETFLNIQTTTNYKDILECADIDAVCIAAPTNIHFTLAKEALEKGKHVLCEKPLALNPQECEELYRLAQEKKRVLMVGHIFIFNAGICRIKEYIQSGELGEIYYAYATRTNLGPFRYDVNAFWDLAPHDISIFNYLFDSCPVNVSARGQKSLGTSLEDLAFATLEYPNNVMANVHVSWLDPRKVRQITIVGEKKMVTWDDLDTVGPIKLYDKHVEKTSTYYETYGEFQLLSQEGSITIPKVGFNEPLKNQAQYFIDCIENDTSPDLVDARKGGDVVKTLCAVQESMDEKGKTIVIEGGK</sequence>